<keyword evidence="5 12" id="KW-0813">Transport</keyword>
<comment type="similarity">
    <text evidence="3 12">Belongs to the CcmB/CycW/HelB family.</text>
</comment>
<evidence type="ECO:0000256" key="5">
    <source>
        <dbReference type="ARBA" id="ARBA00022448"/>
    </source>
</evidence>
<keyword evidence="10 13" id="KW-1133">Transmembrane helix</keyword>
<dbReference type="Proteomes" id="UP000446768">
    <property type="component" value="Unassembled WGS sequence"/>
</dbReference>
<dbReference type="EMBL" id="WKJJ01000014">
    <property type="protein sequence ID" value="MRV74430.1"/>
    <property type="molecule type" value="Genomic_DNA"/>
</dbReference>
<keyword evidence="15" id="KW-1185">Reference proteome</keyword>
<protein>
    <recommendedName>
        <fullName evidence="4 12">Heme exporter protein B</fullName>
    </recommendedName>
</protein>
<dbReference type="InterPro" id="IPR026031">
    <property type="entry name" value="Cyt_c_CcmB_bac"/>
</dbReference>
<evidence type="ECO:0000256" key="2">
    <source>
        <dbReference type="ARBA" id="ARBA00004429"/>
    </source>
</evidence>
<dbReference type="GO" id="GO:0015232">
    <property type="term" value="F:heme transmembrane transporter activity"/>
    <property type="evidence" value="ECO:0007669"/>
    <property type="project" value="InterPro"/>
</dbReference>
<proteinExistence type="inferred from homology"/>
<keyword evidence="6 12" id="KW-1003">Cell membrane</keyword>
<keyword evidence="7 12" id="KW-0997">Cell inner membrane</keyword>
<feature type="transmembrane region" description="Helical" evidence="13">
    <location>
        <begin position="84"/>
        <end position="105"/>
    </location>
</feature>
<keyword evidence="11 12" id="KW-0472">Membrane</keyword>
<dbReference type="PANTHER" id="PTHR30070:SF1">
    <property type="entry name" value="CYTOCHROME C BIOGENESIS B-RELATED"/>
    <property type="match status" value="1"/>
</dbReference>
<feature type="transmembrane region" description="Helical" evidence="13">
    <location>
        <begin position="21"/>
        <end position="42"/>
    </location>
</feature>
<comment type="subcellular location">
    <subcellularLocation>
        <location evidence="2">Cell inner membrane</location>
        <topology evidence="2">Multi-pass membrane protein</topology>
    </subcellularLocation>
</comment>
<evidence type="ECO:0000313" key="15">
    <source>
        <dbReference type="Proteomes" id="UP000446768"/>
    </source>
</evidence>
<evidence type="ECO:0000256" key="13">
    <source>
        <dbReference type="SAM" id="Phobius"/>
    </source>
</evidence>
<dbReference type="AlphaFoldDB" id="A0A7X2LTD2"/>
<dbReference type="InterPro" id="IPR003544">
    <property type="entry name" value="Cyt_c_biogenesis_CcmB"/>
</dbReference>
<evidence type="ECO:0000256" key="10">
    <source>
        <dbReference type="ARBA" id="ARBA00022989"/>
    </source>
</evidence>
<comment type="function">
    <text evidence="1 12">Required for the export of heme to the periplasm for the biogenesis of c-type cytochromes.</text>
</comment>
<evidence type="ECO:0000256" key="3">
    <source>
        <dbReference type="ARBA" id="ARBA00010544"/>
    </source>
</evidence>
<evidence type="ECO:0000256" key="7">
    <source>
        <dbReference type="ARBA" id="ARBA00022519"/>
    </source>
</evidence>
<dbReference type="RefSeq" id="WP_154377976.1">
    <property type="nucleotide sequence ID" value="NZ_WKJJ01000014.1"/>
</dbReference>
<dbReference type="GO" id="GO:0017004">
    <property type="term" value="P:cytochrome complex assembly"/>
    <property type="evidence" value="ECO:0007669"/>
    <property type="project" value="UniProtKB-KW"/>
</dbReference>
<dbReference type="PRINTS" id="PR01414">
    <property type="entry name" value="CCMBBIOGNSIS"/>
</dbReference>
<keyword evidence="8 13" id="KW-0812">Transmembrane</keyword>
<dbReference type="PIRSF" id="PIRSF002764">
    <property type="entry name" value="CcmB"/>
    <property type="match status" value="1"/>
</dbReference>
<sequence length="222" mass="22313">MMTALGWTVKRDVLLACRRRADALGSLGFFVIACSLFPLGVGPEPAALRSMAPGVLWVAALLAATLSLPRLFSADHADGALEQMLLSPEPLVVIVAGKALAHWLVSGMPLVLLSPLLALQFGLDAPALAVLMASLLLGTPILSLVGAVAAALSLGARGGGVLVALLALPLYTPVLVFGAGAVDALGTAAGPEAHLLLLGAGLAFALGLAPWAATAALRIALE</sequence>
<dbReference type="PANTHER" id="PTHR30070">
    <property type="entry name" value="HEME EXPORTER PROTEIN B"/>
    <property type="match status" value="1"/>
</dbReference>
<evidence type="ECO:0000256" key="8">
    <source>
        <dbReference type="ARBA" id="ARBA00022692"/>
    </source>
</evidence>
<feature type="transmembrane region" description="Helical" evidence="13">
    <location>
        <begin position="125"/>
        <end position="154"/>
    </location>
</feature>
<dbReference type="GO" id="GO:0005886">
    <property type="term" value="C:plasma membrane"/>
    <property type="evidence" value="ECO:0007669"/>
    <property type="project" value="UniProtKB-SubCell"/>
</dbReference>
<keyword evidence="9 12" id="KW-0201">Cytochrome c-type biogenesis</keyword>
<evidence type="ECO:0000256" key="11">
    <source>
        <dbReference type="ARBA" id="ARBA00023136"/>
    </source>
</evidence>
<evidence type="ECO:0000256" key="1">
    <source>
        <dbReference type="ARBA" id="ARBA00002442"/>
    </source>
</evidence>
<reference evidence="14 15" key="1">
    <citation type="submission" date="2019-11" db="EMBL/GenBank/DDBJ databases">
        <title>Novel species isolated from a subtropical stream in China.</title>
        <authorList>
            <person name="Lu H."/>
        </authorList>
    </citation>
    <scope>NUCLEOTIDE SEQUENCE [LARGE SCALE GENOMIC DNA]</scope>
    <source>
        <strain evidence="14 15">FT92W</strain>
    </source>
</reference>
<evidence type="ECO:0000256" key="9">
    <source>
        <dbReference type="ARBA" id="ARBA00022748"/>
    </source>
</evidence>
<feature type="transmembrane region" description="Helical" evidence="13">
    <location>
        <begin position="161"/>
        <end position="182"/>
    </location>
</feature>
<gene>
    <name evidence="14" type="primary">ccmB</name>
    <name evidence="14" type="ORF">GJ700_22230</name>
</gene>
<feature type="transmembrane region" description="Helical" evidence="13">
    <location>
        <begin position="194"/>
        <end position="221"/>
    </location>
</feature>
<comment type="caution">
    <text evidence="14">The sequence shown here is derived from an EMBL/GenBank/DDBJ whole genome shotgun (WGS) entry which is preliminary data.</text>
</comment>
<name>A0A7X2LTD2_9BURK</name>
<dbReference type="Pfam" id="PF03379">
    <property type="entry name" value="CcmB"/>
    <property type="match status" value="1"/>
</dbReference>
<evidence type="ECO:0000313" key="14">
    <source>
        <dbReference type="EMBL" id="MRV74430.1"/>
    </source>
</evidence>
<accession>A0A7X2LTD2</accession>
<dbReference type="NCBIfam" id="TIGR01190">
    <property type="entry name" value="ccmB"/>
    <property type="match status" value="1"/>
</dbReference>
<evidence type="ECO:0000256" key="6">
    <source>
        <dbReference type="ARBA" id="ARBA00022475"/>
    </source>
</evidence>
<organism evidence="14 15">
    <name type="scientific">Pseudoduganella rivuli</name>
    <dbReference type="NCBI Taxonomy" id="2666085"/>
    <lineage>
        <taxon>Bacteria</taxon>
        <taxon>Pseudomonadati</taxon>
        <taxon>Pseudomonadota</taxon>
        <taxon>Betaproteobacteria</taxon>
        <taxon>Burkholderiales</taxon>
        <taxon>Oxalobacteraceae</taxon>
        <taxon>Telluria group</taxon>
        <taxon>Pseudoduganella</taxon>
    </lineage>
</organism>
<feature type="transmembrane region" description="Helical" evidence="13">
    <location>
        <begin position="54"/>
        <end position="72"/>
    </location>
</feature>
<evidence type="ECO:0000256" key="12">
    <source>
        <dbReference type="PIRNR" id="PIRNR002764"/>
    </source>
</evidence>
<dbReference type="GO" id="GO:1903607">
    <property type="term" value="P:cytochrome c biosynthetic process"/>
    <property type="evidence" value="ECO:0007669"/>
    <property type="project" value="TreeGrafter"/>
</dbReference>
<evidence type="ECO:0000256" key="4">
    <source>
        <dbReference type="ARBA" id="ARBA00016452"/>
    </source>
</evidence>